<evidence type="ECO:0000313" key="4">
    <source>
        <dbReference type="Proteomes" id="UP000195893"/>
    </source>
</evidence>
<reference evidence="3" key="3">
    <citation type="submission" date="2020-02" db="EMBL/GenBank/DDBJ databases">
        <title>Analysis of Completed Campylobacter concisus Genomes Identified Genomospecies Features, Novel plasmids and Their Association with Severe Ulcerative Colitis.</title>
        <authorList>
            <person name="Zhang L."/>
        </authorList>
    </citation>
    <scope>NUCLEOTIDE SEQUENCE</scope>
    <source>
        <strain evidence="3">P1CDO3</strain>
    </source>
</reference>
<dbReference type="EMBL" id="CP049266">
    <property type="protein sequence ID" value="QPH91521.1"/>
    <property type="molecule type" value="Genomic_DNA"/>
</dbReference>
<evidence type="ECO:0000313" key="1">
    <source>
        <dbReference type="EMBL" id="OUT06824.1"/>
    </source>
</evidence>
<proteinExistence type="predicted"/>
<dbReference type="InterPro" id="IPR007438">
    <property type="entry name" value="DUF488"/>
</dbReference>
<reference evidence="4 5" key="1">
    <citation type="submission" date="2017-04" db="EMBL/GenBank/DDBJ databases">
        <title>Complete genome of Campylobacter concisus ATCC 33237T and draft genomes for an additional eight well characterized C. concisus strains.</title>
        <authorList>
            <person name="Cornelius A.J."/>
            <person name="Miller W.G."/>
            <person name="Lastovica A.J."/>
            <person name="On S.L."/>
            <person name="French N.P."/>
            <person name="Vandenberg O."/>
            <person name="Biggs P.J."/>
        </authorList>
    </citation>
    <scope>NUCLEOTIDE SEQUENCE [LARGE SCALE GENOMIC DNA]</scope>
    <source>
        <strain evidence="1 5">CCUG 19995</strain>
        <strain evidence="2 4">Lasto127.99</strain>
    </source>
</reference>
<protein>
    <submittedName>
        <fullName evidence="3">DUF488 family protein</fullName>
    </submittedName>
    <submittedName>
        <fullName evidence="2">MarR family transcriptional regulator</fullName>
    </submittedName>
</protein>
<dbReference type="Proteomes" id="UP000195893">
    <property type="component" value="Unassembled WGS sequence"/>
</dbReference>
<dbReference type="Proteomes" id="UP000594404">
    <property type="component" value="Chromosome"/>
</dbReference>
<evidence type="ECO:0000313" key="6">
    <source>
        <dbReference type="Proteomes" id="UP000594404"/>
    </source>
</evidence>
<dbReference type="InterPro" id="IPR052552">
    <property type="entry name" value="YeaO-like"/>
</dbReference>
<evidence type="ECO:0000313" key="2">
    <source>
        <dbReference type="EMBL" id="OUT17556.1"/>
    </source>
</evidence>
<dbReference type="AlphaFoldDB" id="A0A1Y5N9M4"/>
<dbReference type="PANTHER" id="PTHR36849">
    <property type="entry name" value="CYTOPLASMIC PROTEIN-RELATED"/>
    <property type="match status" value="1"/>
</dbReference>
<evidence type="ECO:0000313" key="3">
    <source>
        <dbReference type="EMBL" id="QPH91521.1"/>
    </source>
</evidence>
<dbReference type="EMBL" id="NDYQ01000006">
    <property type="protein sequence ID" value="OUT17556.1"/>
    <property type="molecule type" value="Genomic_DNA"/>
</dbReference>
<dbReference type="Pfam" id="PF04343">
    <property type="entry name" value="DUF488"/>
    <property type="match status" value="1"/>
</dbReference>
<dbReference type="PANTHER" id="PTHR36849:SF1">
    <property type="entry name" value="CYTOPLASMIC PROTEIN"/>
    <property type="match status" value="1"/>
</dbReference>
<evidence type="ECO:0000313" key="5">
    <source>
        <dbReference type="Proteomes" id="UP000196317"/>
    </source>
</evidence>
<sequence length="120" mass="14346">MFKICRIYDFIKSDDESFKGVFIDRLYPRGVKKEIFSSFIWLKSVTPSNELRSWFHEDKEARFDEFCKRFRQELNGKEEQEGLKELKKLEKEYKNVALLTAVKEPEFSHVKVIKEALSSL</sequence>
<gene>
    <name evidence="2" type="ORF">B9N60_04530</name>
    <name evidence="1" type="ORF">B9N65_10275</name>
    <name evidence="3" type="ORF">CVT01_02935</name>
</gene>
<accession>A0A1Y5N9M4</accession>
<organism evidence="2 4">
    <name type="scientific">Campylobacter concisus</name>
    <dbReference type="NCBI Taxonomy" id="199"/>
    <lineage>
        <taxon>Bacteria</taxon>
        <taxon>Pseudomonadati</taxon>
        <taxon>Campylobacterota</taxon>
        <taxon>Epsilonproteobacteria</taxon>
        <taxon>Campylobacterales</taxon>
        <taxon>Campylobacteraceae</taxon>
        <taxon>Campylobacter</taxon>
    </lineage>
</organism>
<dbReference type="Proteomes" id="UP000196317">
    <property type="component" value="Unassembled WGS sequence"/>
</dbReference>
<name>A0A1Y5N9M4_9BACT</name>
<reference evidence="3 6" key="2">
    <citation type="journal article" date="2018" name="Emerg. Microbes Infect.">
        <title>Genomic analysis of oral Campylobacter concisus strains identified a potential bacterial molecular marker associated with active Crohn's disease.</title>
        <authorList>
            <person name="Liu F."/>
            <person name="Ma R."/>
            <person name="Tay C.Y.A."/>
            <person name="Octavia S."/>
            <person name="Lan R."/>
            <person name="Chung H.K.L."/>
            <person name="Riordan S.M."/>
            <person name="Grimm M.C."/>
            <person name="Leong R.W."/>
            <person name="Tanaka M.M."/>
            <person name="Connor S."/>
            <person name="Zhang L."/>
        </authorList>
    </citation>
    <scope>NUCLEOTIDE SEQUENCE [LARGE SCALE GENOMIC DNA]</scope>
    <source>
        <strain evidence="3 6">P1CDO3</strain>
    </source>
</reference>
<dbReference type="RefSeq" id="WP_009294214.1">
    <property type="nucleotide sequence ID" value="NZ_CABKQH010000001.1"/>
</dbReference>
<dbReference type="EMBL" id="NDYN01000011">
    <property type="protein sequence ID" value="OUT06824.1"/>
    <property type="molecule type" value="Genomic_DNA"/>
</dbReference>